<name>A0ABT8ZXX5_9SPHN</name>
<keyword evidence="2" id="KW-1185">Reference proteome</keyword>
<dbReference type="EMBL" id="JAUQSZ010000003">
    <property type="protein sequence ID" value="MDO7841865.1"/>
    <property type="molecule type" value="Genomic_DNA"/>
</dbReference>
<comment type="caution">
    <text evidence="1">The sequence shown here is derived from an EMBL/GenBank/DDBJ whole genome shotgun (WGS) entry which is preliminary data.</text>
</comment>
<accession>A0ABT8ZXX5</accession>
<evidence type="ECO:0000313" key="1">
    <source>
        <dbReference type="EMBL" id="MDO7841865.1"/>
    </source>
</evidence>
<dbReference type="Proteomes" id="UP001176468">
    <property type="component" value="Unassembled WGS sequence"/>
</dbReference>
<protein>
    <submittedName>
        <fullName evidence="1">PilZ domain-containing protein</fullName>
    </submittedName>
</protein>
<gene>
    <name evidence="1" type="ORF">Q5H94_05975</name>
</gene>
<sequence length="109" mass="11725">MVVSEEPRGERGSERVGLRLRAQLRVSGFDKLNVEVTNLSRTGFQIDTVHRLALGSKAHLKIPNLAGLPAVVKWKKGDLYGFAFAAPLHDAVFESVVAAANGATNSLSK</sequence>
<evidence type="ECO:0000313" key="2">
    <source>
        <dbReference type="Proteomes" id="UP001176468"/>
    </source>
</evidence>
<proteinExistence type="predicted"/>
<dbReference type="SUPFAM" id="SSF141371">
    <property type="entry name" value="PilZ domain-like"/>
    <property type="match status" value="1"/>
</dbReference>
<reference evidence="1" key="1">
    <citation type="submission" date="2023-07" db="EMBL/GenBank/DDBJ databases">
        <authorList>
            <person name="Kim M.K."/>
        </authorList>
    </citation>
    <scope>NUCLEOTIDE SEQUENCE</scope>
    <source>
        <strain evidence="1">CA1-15</strain>
    </source>
</reference>
<organism evidence="1 2">
    <name type="scientific">Sphingomonas immobilis</name>
    <dbReference type="NCBI Taxonomy" id="3063997"/>
    <lineage>
        <taxon>Bacteria</taxon>
        <taxon>Pseudomonadati</taxon>
        <taxon>Pseudomonadota</taxon>
        <taxon>Alphaproteobacteria</taxon>
        <taxon>Sphingomonadales</taxon>
        <taxon>Sphingomonadaceae</taxon>
        <taxon>Sphingomonas</taxon>
    </lineage>
</organism>